<keyword evidence="12" id="KW-1185">Reference proteome</keyword>
<evidence type="ECO:0000256" key="8">
    <source>
        <dbReference type="ARBA" id="ARBA00023062"/>
    </source>
</evidence>
<dbReference type="InterPro" id="IPR029041">
    <property type="entry name" value="FAD-linked_oxidoreductase-like"/>
</dbReference>
<feature type="domain" description="Proline dehydrogenase" evidence="10">
    <location>
        <begin position="45"/>
        <end position="297"/>
    </location>
</feature>
<sequence length="311" mass="32805">MLRTLVPHLLRTAPVRLALTHGPLSSAVVDRFVAGGTEQDAVAAVVRLAGGGLRASVDLLGEGVLGAQDAHGTVEAYLRLLAVADQHGVAAGLDVSVKLSALGQAVPRDGQAVSAANAALIAARAQSLGATITLDMEDHTTTDATLTTLVQLRRDFPTVGAVVQAQLRRTEADCRDLARAGSRVRLCKGAYLEPASLAHQGRRAVSASYARCLGILMAGPGYPMIATHDPELLELTGRLVRHLDRPAASYEYQLLFGVRPAEQRRLAAAGATVRVYLPYGPDCVPYLSRRVVEKPANLLLALHAASDRAAR</sequence>
<dbReference type="Pfam" id="PF01619">
    <property type="entry name" value="Pro_dh"/>
    <property type="match status" value="1"/>
</dbReference>
<evidence type="ECO:0000256" key="3">
    <source>
        <dbReference type="ARBA" id="ARBA00012695"/>
    </source>
</evidence>
<keyword evidence="7" id="KW-0560">Oxidoreductase</keyword>
<organism evidence="11 12">
    <name type="scientific">Frankia umida</name>
    <dbReference type="NCBI Taxonomy" id="573489"/>
    <lineage>
        <taxon>Bacteria</taxon>
        <taxon>Bacillati</taxon>
        <taxon>Actinomycetota</taxon>
        <taxon>Actinomycetes</taxon>
        <taxon>Frankiales</taxon>
        <taxon>Frankiaceae</taxon>
        <taxon>Frankia</taxon>
    </lineage>
</organism>
<dbReference type="PIRSF" id="PIRSF000196">
    <property type="entry name" value="Pro_dehydrog"/>
    <property type="match status" value="1"/>
</dbReference>
<evidence type="ECO:0000259" key="10">
    <source>
        <dbReference type="Pfam" id="PF01619"/>
    </source>
</evidence>
<dbReference type="PANTHER" id="PTHR13914">
    <property type="entry name" value="PROLINE OXIDASE"/>
    <property type="match status" value="1"/>
</dbReference>
<evidence type="ECO:0000256" key="1">
    <source>
        <dbReference type="ARBA" id="ARBA00001974"/>
    </source>
</evidence>
<dbReference type="SUPFAM" id="SSF51730">
    <property type="entry name" value="FAD-linked oxidoreductase"/>
    <property type="match status" value="1"/>
</dbReference>
<keyword evidence="6" id="KW-0274">FAD</keyword>
<keyword evidence="4" id="KW-0285">Flavoprotein</keyword>
<gene>
    <name evidence="11" type="ORF">MXD59_17065</name>
</gene>
<proteinExistence type="predicted"/>
<comment type="caution">
    <text evidence="11">The sequence shown here is derived from an EMBL/GenBank/DDBJ whole genome shotgun (WGS) entry which is preliminary data.</text>
</comment>
<evidence type="ECO:0000256" key="6">
    <source>
        <dbReference type="ARBA" id="ARBA00022827"/>
    </source>
</evidence>
<dbReference type="EC" id="1.5.5.2" evidence="3"/>
<dbReference type="RefSeq" id="WP_248825700.1">
    <property type="nucleotide sequence ID" value="NZ_JALKFT010000017.1"/>
</dbReference>
<dbReference type="InterPro" id="IPR008219">
    <property type="entry name" value="PRODH_bac_arc"/>
</dbReference>
<evidence type="ECO:0000313" key="12">
    <source>
        <dbReference type="Proteomes" id="UP001201873"/>
    </source>
</evidence>
<reference evidence="11 12" key="1">
    <citation type="submission" date="2022-04" db="EMBL/GenBank/DDBJ databases">
        <title>Genome diversity in the genus Frankia.</title>
        <authorList>
            <person name="Carlos-Shanley C."/>
            <person name="Hahn D."/>
        </authorList>
    </citation>
    <scope>NUCLEOTIDE SEQUENCE [LARGE SCALE GENOMIC DNA]</scope>
    <source>
        <strain evidence="11 12">Ag45/Mut15</strain>
    </source>
</reference>
<dbReference type="InterPro" id="IPR015659">
    <property type="entry name" value="Proline_oxidase"/>
</dbReference>
<dbReference type="PANTHER" id="PTHR13914:SF0">
    <property type="entry name" value="PROLINE DEHYDROGENASE 1, MITOCHONDRIAL"/>
    <property type="match status" value="1"/>
</dbReference>
<evidence type="ECO:0000256" key="9">
    <source>
        <dbReference type="ARBA" id="ARBA00048779"/>
    </source>
</evidence>
<evidence type="ECO:0000256" key="2">
    <source>
        <dbReference type="ARBA" id="ARBA00004739"/>
    </source>
</evidence>
<comment type="catalytic activity">
    <reaction evidence="9">
        <text>L-proline + a quinone = (S)-1-pyrroline-5-carboxylate + a quinol + H(+)</text>
        <dbReference type="Rhea" id="RHEA:23784"/>
        <dbReference type="ChEBI" id="CHEBI:15378"/>
        <dbReference type="ChEBI" id="CHEBI:17388"/>
        <dbReference type="ChEBI" id="CHEBI:24646"/>
        <dbReference type="ChEBI" id="CHEBI:60039"/>
        <dbReference type="ChEBI" id="CHEBI:132124"/>
        <dbReference type="EC" id="1.5.5.2"/>
    </reaction>
</comment>
<dbReference type="Proteomes" id="UP001201873">
    <property type="component" value="Unassembled WGS sequence"/>
</dbReference>
<evidence type="ECO:0000313" key="11">
    <source>
        <dbReference type="EMBL" id="MCK9877461.1"/>
    </source>
</evidence>
<dbReference type="EMBL" id="JALKFT010000017">
    <property type="protein sequence ID" value="MCK9877461.1"/>
    <property type="molecule type" value="Genomic_DNA"/>
</dbReference>
<comment type="cofactor">
    <cofactor evidence="1">
        <name>FAD</name>
        <dbReference type="ChEBI" id="CHEBI:57692"/>
    </cofactor>
</comment>
<keyword evidence="8" id="KW-0642">Proline metabolism</keyword>
<name>A0ABT0K159_9ACTN</name>
<evidence type="ECO:0000256" key="4">
    <source>
        <dbReference type="ARBA" id="ARBA00022630"/>
    </source>
</evidence>
<keyword evidence="5" id="KW-0547">Nucleotide-binding</keyword>
<dbReference type="InterPro" id="IPR002872">
    <property type="entry name" value="Proline_DH_dom"/>
</dbReference>
<dbReference type="Gene3D" id="3.20.20.220">
    <property type="match status" value="1"/>
</dbReference>
<comment type="pathway">
    <text evidence="2">Amino-acid degradation; L-proline degradation into L-glutamate; L-glutamate from L-proline: step 1/2.</text>
</comment>
<accession>A0ABT0K159</accession>
<evidence type="ECO:0000256" key="5">
    <source>
        <dbReference type="ARBA" id="ARBA00022741"/>
    </source>
</evidence>
<protein>
    <recommendedName>
        <fullName evidence="3">proline dehydrogenase</fullName>
        <ecNumber evidence="3">1.5.5.2</ecNumber>
    </recommendedName>
</protein>
<evidence type="ECO:0000256" key="7">
    <source>
        <dbReference type="ARBA" id="ARBA00023002"/>
    </source>
</evidence>